<dbReference type="InterPro" id="IPR006311">
    <property type="entry name" value="TAT_signal"/>
</dbReference>
<evidence type="ECO:0000313" key="2">
    <source>
        <dbReference type="EMBL" id="RDC63434.1"/>
    </source>
</evidence>
<dbReference type="GO" id="GO:0016787">
    <property type="term" value="F:hydrolase activity"/>
    <property type="evidence" value="ECO:0007669"/>
    <property type="project" value="InterPro"/>
</dbReference>
<dbReference type="PROSITE" id="PS51318">
    <property type="entry name" value="TAT"/>
    <property type="match status" value="1"/>
</dbReference>
<dbReference type="AlphaFoldDB" id="A0A369QFF2"/>
<dbReference type="OrthoDB" id="9816081at2"/>
<dbReference type="Gene3D" id="3.60.21.10">
    <property type="match status" value="1"/>
</dbReference>
<evidence type="ECO:0000259" key="1">
    <source>
        <dbReference type="Pfam" id="PF00149"/>
    </source>
</evidence>
<protein>
    <recommendedName>
        <fullName evidence="1">Calcineurin-like phosphoesterase domain-containing protein</fullName>
    </recommendedName>
</protein>
<dbReference type="InterPro" id="IPR029052">
    <property type="entry name" value="Metallo-depent_PP-like"/>
</dbReference>
<name>A0A369QFF2_9BACT</name>
<dbReference type="PANTHER" id="PTHR43143">
    <property type="entry name" value="METALLOPHOSPHOESTERASE, CALCINEURIN SUPERFAMILY"/>
    <property type="match status" value="1"/>
</dbReference>
<organism evidence="2 3">
    <name type="scientific">Adhaeribacter pallidiroseus</name>
    <dbReference type="NCBI Taxonomy" id="2072847"/>
    <lineage>
        <taxon>Bacteria</taxon>
        <taxon>Pseudomonadati</taxon>
        <taxon>Bacteroidota</taxon>
        <taxon>Cytophagia</taxon>
        <taxon>Cytophagales</taxon>
        <taxon>Hymenobacteraceae</taxon>
        <taxon>Adhaeribacter</taxon>
    </lineage>
</organism>
<dbReference type="Pfam" id="PF00149">
    <property type="entry name" value="Metallophos"/>
    <property type="match status" value="1"/>
</dbReference>
<dbReference type="RefSeq" id="WP_115375538.1">
    <property type="nucleotide sequence ID" value="NZ_QASA01000001.1"/>
</dbReference>
<dbReference type="SUPFAM" id="SSF56300">
    <property type="entry name" value="Metallo-dependent phosphatases"/>
    <property type="match status" value="1"/>
</dbReference>
<feature type="domain" description="Calcineurin-like phosphoesterase" evidence="1">
    <location>
        <begin position="44"/>
        <end position="225"/>
    </location>
</feature>
<proteinExistence type="predicted"/>
<keyword evidence="3" id="KW-1185">Reference proteome</keyword>
<evidence type="ECO:0000313" key="3">
    <source>
        <dbReference type="Proteomes" id="UP000253919"/>
    </source>
</evidence>
<dbReference type="Proteomes" id="UP000253919">
    <property type="component" value="Unassembled WGS sequence"/>
</dbReference>
<sequence>MSQRRQFLEKSLKSITGLTLLPALNTFANAVSGSQPAQKEKWKLRFAVASDGHYGQPNTEYASFYTDLIEWLEQDHQQHKLDFVIINGDLVHDRPDLLVEVRDKYLKKLPVPFYTLPGNHDFADTALWKKVFGYEDKYTLSFGDVGLVLANTASPTGTYVCPDNTFLKKALEEFKTKSLVFVVLHIAPHQWLPEEDKIFLNCPETMDLLHAYPNIKAVFHGHDHSLDAVRYTKNLPHFFDSHFGGNWGTAYKGYRIVEVNNANQIFTYQVNASQNPTLNSTKL</sequence>
<dbReference type="PANTHER" id="PTHR43143:SF1">
    <property type="entry name" value="SERINE_THREONINE-PROTEIN PHOSPHATASE CPPED1"/>
    <property type="match status" value="1"/>
</dbReference>
<dbReference type="InterPro" id="IPR004843">
    <property type="entry name" value="Calcineurin-like_PHP"/>
</dbReference>
<dbReference type="EMBL" id="QASA01000001">
    <property type="protein sequence ID" value="RDC63434.1"/>
    <property type="molecule type" value="Genomic_DNA"/>
</dbReference>
<dbReference type="InterPro" id="IPR051918">
    <property type="entry name" value="STPP_CPPED1"/>
</dbReference>
<comment type="caution">
    <text evidence="2">The sequence shown here is derived from an EMBL/GenBank/DDBJ whole genome shotgun (WGS) entry which is preliminary data.</text>
</comment>
<reference evidence="2 3" key="1">
    <citation type="submission" date="2018-04" db="EMBL/GenBank/DDBJ databases">
        <title>Adhaeribacter sp. HMF7616 genome sequencing and assembly.</title>
        <authorList>
            <person name="Kang H."/>
            <person name="Kang J."/>
            <person name="Cha I."/>
            <person name="Kim H."/>
            <person name="Joh K."/>
        </authorList>
    </citation>
    <scope>NUCLEOTIDE SEQUENCE [LARGE SCALE GENOMIC DNA]</scope>
    <source>
        <strain evidence="2 3">HMF7616</strain>
    </source>
</reference>
<gene>
    <name evidence="2" type="ORF">AHMF7616_02037</name>
</gene>
<accession>A0A369QFF2</accession>